<dbReference type="Gene3D" id="2.60.40.10">
    <property type="entry name" value="Immunoglobulins"/>
    <property type="match status" value="8"/>
</dbReference>
<feature type="domain" description="TLDc" evidence="16">
    <location>
        <begin position="809"/>
        <end position="990"/>
    </location>
</feature>
<evidence type="ECO:0000313" key="18">
    <source>
        <dbReference type="Proteomes" id="UP001159427"/>
    </source>
</evidence>
<dbReference type="SUPFAM" id="SSF49899">
    <property type="entry name" value="Concanavalin A-like lectins/glucanases"/>
    <property type="match status" value="3"/>
</dbReference>
<feature type="transmembrane region" description="Helical" evidence="11">
    <location>
        <begin position="130"/>
        <end position="153"/>
    </location>
</feature>
<dbReference type="Pfam" id="PF13385">
    <property type="entry name" value="Laminin_G_3"/>
    <property type="match status" value="3"/>
</dbReference>
<dbReference type="SMART" id="SM00231">
    <property type="entry name" value="FA58C"/>
    <property type="match status" value="1"/>
</dbReference>
<feature type="transmembrane region" description="Helical" evidence="11">
    <location>
        <begin position="58"/>
        <end position="84"/>
    </location>
</feature>
<feature type="domain" description="Fibronectin type-III" evidence="13">
    <location>
        <begin position="2467"/>
        <end position="2561"/>
    </location>
</feature>
<dbReference type="SMART" id="SM00186">
    <property type="entry name" value="FBG"/>
    <property type="match status" value="1"/>
</dbReference>
<feature type="transmembrane region" description="Helical" evidence="11">
    <location>
        <begin position="199"/>
        <end position="219"/>
    </location>
</feature>
<evidence type="ECO:0000256" key="8">
    <source>
        <dbReference type="ARBA" id="ARBA00022989"/>
    </source>
</evidence>
<feature type="domain" description="Fibronectin type-III" evidence="13">
    <location>
        <begin position="2967"/>
        <end position="3071"/>
    </location>
</feature>
<comment type="subcellular location">
    <subcellularLocation>
        <location evidence="1">Membrane</location>
        <topology evidence="1">Multi-pass membrane protein</topology>
    </subcellularLocation>
    <subcellularLocation>
        <location evidence="2">Secreted</location>
        <location evidence="2">Extracellular space</location>
        <location evidence="2">Extracellular matrix</location>
    </subcellularLocation>
</comment>
<dbReference type="SUPFAM" id="SSF161111">
    <property type="entry name" value="Cation efflux protein transmembrane domain-like"/>
    <property type="match status" value="1"/>
</dbReference>
<dbReference type="InterPro" id="IPR000421">
    <property type="entry name" value="FA58C"/>
</dbReference>
<dbReference type="InterPro" id="IPR014716">
    <property type="entry name" value="Fibrinogen_a/b/g_C_1"/>
</dbReference>
<feature type="domain" description="F5/8 type C" evidence="12">
    <location>
        <begin position="1127"/>
        <end position="1246"/>
    </location>
</feature>
<dbReference type="PANTHER" id="PTHR46708">
    <property type="entry name" value="TENASCIN"/>
    <property type="match status" value="1"/>
</dbReference>
<feature type="domain" description="F5/8 type C" evidence="12">
    <location>
        <begin position="991"/>
        <end position="1092"/>
    </location>
</feature>
<evidence type="ECO:0000259" key="16">
    <source>
        <dbReference type="PROSITE" id="PS51886"/>
    </source>
</evidence>
<proteinExistence type="predicted"/>
<dbReference type="PANTHER" id="PTHR46708:SF1">
    <property type="entry name" value="TENASCIN"/>
    <property type="match status" value="1"/>
</dbReference>
<evidence type="ECO:0000256" key="9">
    <source>
        <dbReference type="ARBA" id="ARBA00023136"/>
    </source>
</evidence>
<dbReference type="CDD" id="cd00087">
    <property type="entry name" value="FReD"/>
    <property type="match status" value="1"/>
</dbReference>
<evidence type="ECO:0000259" key="12">
    <source>
        <dbReference type="PROSITE" id="PS50022"/>
    </source>
</evidence>
<dbReference type="Gene3D" id="2.60.120.200">
    <property type="match status" value="3"/>
</dbReference>
<dbReference type="InterPro" id="IPR036116">
    <property type="entry name" value="FN3_sf"/>
</dbReference>
<feature type="domain" description="Fibronectin type-III" evidence="13">
    <location>
        <begin position="2371"/>
        <end position="2462"/>
    </location>
</feature>
<evidence type="ECO:0000256" key="10">
    <source>
        <dbReference type="PROSITE-ProRule" id="PRU01172"/>
    </source>
</evidence>
<feature type="domain" description="Fibronectin type-III" evidence="13">
    <location>
        <begin position="2869"/>
        <end position="2964"/>
    </location>
</feature>
<keyword evidence="4" id="KW-0245">EGF-like domain</keyword>
<keyword evidence="18" id="KW-1185">Reference proteome</keyword>
<keyword evidence="6" id="KW-0732">Signal</keyword>
<keyword evidence="9 11" id="KW-0472">Membrane</keyword>
<dbReference type="Pfam" id="PF00147">
    <property type="entry name" value="Fibrinogen_C"/>
    <property type="match status" value="1"/>
</dbReference>
<dbReference type="PROSITE" id="PS01285">
    <property type="entry name" value="FA58C_1"/>
    <property type="match status" value="1"/>
</dbReference>
<feature type="transmembrane region" description="Helical" evidence="11">
    <location>
        <begin position="225"/>
        <end position="246"/>
    </location>
</feature>
<dbReference type="NCBIfam" id="NF040941">
    <property type="entry name" value="GGGWT_bact"/>
    <property type="match status" value="1"/>
</dbReference>
<feature type="transmembrane region" description="Helical" evidence="11">
    <location>
        <begin position="3204"/>
        <end position="3224"/>
    </location>
</feature>
<dbReference type="InterPro" id="IPR013783">
    <property type="entry name" value="Ig-like_fold"/>
</dbReference>
<feature type="domain" description="Fibronectin type-III" evidence="13">
    <location>
        <begin position="2666"/>
        <end position="2761"/>
    </location>
</feature>
<evidence type="ECO:0008006" key="19">
    <source>
        <dbReference type="Google" id="ProtNLM"/>
    </source>
</evidence>
<name>A0ABN8MFS7_9CNID</name>
<dbReference type="SMART" id="SM00159">
    <property type="entry name" value="PTX"/>
    <property type="match status" value="1"/>
</dbReference>
<feature type="transmembrane region" description="Helical" evidence="11">
    <location>
        <begin position="165"/>
        <end position="187"/>
    </location>
</feature>
<dbReference type="InterPro" id="IPR036056">
    <property type="entry name" value="Fibrinogen-like_C"/>
</dbReference>
<dbReference type="InterPro" id="IPR002181">
    <property type="entry name" value="Fibrinogen_a/b/g_C_dom"/>
</dbReference>
<dbReference type="InterPro" id="IPR001759">
    <property type="entry name" value="PTX_dom"/>
</dbReference>
<feature type="domain" description="Pentraxin (PTX)" evidence="15">
    <location>
        <begin position="519"/>
        <end position="725"/>
    </location>
</feature>
<feature type="domain" description="Fibrinogen C-terminal" evidence="14">
    <location>
        <begin position="306"/>
        <end position="519"/>
    </location>
</feature>
<dbReference type="Proteomes" id="UP001159427">
    <property type="component" value="Unassembled WGS sequence"/>
</dbReference>
<dbReference type="SUPFAM" id="SSF49785">
    <property type="entry name" value="Galactose-binding domain-like"/>
    <property type="match status" value="3"/>
</dbReference>
<comment type="caution">
    <text evidence="10">Lacks conserved residue(s) required for the propagation of feature annotation.</text>
</comment>
<dbReference type="PROSITE" id="PS50853">
    <property type="entry name" value="FN3"/>
    <property type="match status" value="8"/>
</dbReference>
<feature type="transmembrane region" description="Helical" evidence="11">
    <location>
        <begin position="1962"/>
        <end position="1984"/>
    </location>
</feature>
<keyword evidence="7" id="KW-0677">Repeat</keyword>
<dbReference type="Pfam" id="PF00041">
    <property type="entry name" value="fn3"/>
    <property type="match status" value="7"/>
</dbReference>
<feature type="domain" description="Fibronectin type-III" evidence="13">
    <location>
        <begin position="2766"/>
        <end position="2864"/>
    </location>
</feature>
<evidence type="ECO:0000259" key="15">
    <source>
        <dbReference type="PROSITE" id="PS51828"/>
    </source>
</evidence>
<protein>
    <recommendedName>
        <fullName evidence="19">Fibrinogen C-terminal domain-containing protein</fullName>
    </recommendedName>
</protein>
<evidence type="ECO:0000256" key="3">
    <source>
        <dbReference type="ARBA" id="ARBA00022530"/>
    </source>
</evidence>
<evidence type="ECO:0000256" key="5">
    <source>
        <dbReference type="ARBA" id="ARBA00022692"/>
    </source>
</evidence>
<dbReference type="Gene3D" id="1.10.287.70">
    <property type="match status" value="1"/>
</dbReference>
<dbReference type="Gene3D" id="1.20.1510.10">
    <property type="entry name" value="Cation efflux protein transmembrane domain"/>
    <property type="match status" value="1"/>
</dbReference>
<keyword evidence="8 11" id="KW-1133">Transmembrane helix</keyword>
<evidence type="ECO:0000259" key="13">
    <source>
        <dbReference type="PROSITE" id="PS50853"/>
    </source>
</evidence>
<dbReference type="InterPro" id="IPR050991">
    <property type="entry name" value="ECM_Regulatory_Proteins"/>
</dbReference>
<dbReference type="Gene3D" id="3.90.215.10">
    <property type="entry name" value="Gamma Fibrinogen, chain A, domain 1"/>
    <property type="match status" value="1"/>
</dbReference>
<dbReference type="CDD" id="cd00063">
    <property type="entry name" value="FN3"/>
    <property type="match status" value="8"/>
</dbReference>
<accession>A0ABN8MFS7</accession>
<dbReference type="Pfam" id="PF07885">
    <property type="entry name" value="Ion_trans_2"/>
    <property type="match status" value="1"/>
</dbReference>
<dbReference type="EMBL" id="CALNXI010000520">
    <property type="protein sequence ID" value="CAH3028561.1"/>
    <property type="molecule type" value="Genomic_DNA"/>
</dbReference>
<comment type="caution">
    <text evidence="17">The sequence shown here is derived from an EMBL/GenBank/DDBJ whole genome shotgun (WGS) entry which is preliminary data.</text>
</comment>
<keyword evidence="5 11" id="KW-0812">Transmembrane</keyword>
<reference evidence="17 18" key="1">
    <citation type="submission" date="2022-05" db="EMBL/GenBank/DDBJ databases">
        <authorList>
            <consortium name="Genoscope - CEA"/>
            <person name="William W."/>
        </authorList>
    </citation>
    <scope>NUCLEOTIDE SEQUENCE [LARGE SCALE GENOMIC DNA]</scope>
</reference>
<dbReference type="InterPro" id="IPR027469">
    <property type="entry name" value="Cation_efflux_TMD_sf"/>
</dbReference>
<evidence type="ECO:0000313" key="17">
    <source>
        <dbReference type="EMBL" id="CAH3028561.1"/>
    </source>
</evidence>
<dbReference type="InterPro" id="IPR006571">
    <property type="entry name" value="TLDc_dom"/>
</dbReference>
<dbReference type="InterPro" id="IPR003961">
    <property type="entry name" value="FN3_dom"/>
</dbReference>
<dbReference type="PROSITE" id="PS50022">
    <property type="entry name" value="FA58C_3"/>
    <property type="match status" value="2"/>
</dbReference>
<feature type="transmembrane region" description="Helical" evidence="11">
    <location>
        <begin position="96"/>
        <end position="114"/>
    </location>
</feature>
<evidence type="ECO:0000256" key="6">
    <source>
        <dbReference type="ARBA" id="ARBA00022729"/>
    </source>
</evidence>
<dbReference type="Pfam" id="PF00754">
    <property type="entry name" value="F5_F8_type_C"/>
    <property type="match status" value="1"/>
</dbReference>
<feature type="transmembrane region" description="Helical" evidence="11">
    <location>
        <begin position="3245"/>
        <end position="3267"/>
    </location>
</feature>
<dbReference type="SUPFAM" id="SSF81324">
    <property type="entry name" value="Voltage-gated potassium channels"/>
    <property type="match status" value="1"/>
</dbReference>
<evidence type="ECO:0000256" key="2">
    <source>
        <dbReference type="ARBA" id="ARBA00004498"/>
    </source>
</evidence>
<dbReference type="SUPFAM" id="SSF56496">
    <property type="entry name" value="Fibrinogen C-terminal domain-like"/>
    <property type="match status" value="1"/>
</dbReference>
<dbReference type="InterPro" id="IPR008979">
    <property type="entry name" value="Galactose-bd-like_sf"/>
</dbReference>
<feature type="transmembrane region" description="Helical" evidence="11">
    <location>
        <begin position="3273"/>
        <end position="3294"/>
    </location>
</feature>
<dbReference type="InterPro" id="IPR013320">
    <property type="entry name" value="ConA-like_dom_sf"/>
</dbReference>
<dbReference type="PROSITE" id="PS51406">
    <property type="entry name" value="FIBRINOGEN_C_2"/>
    <property type="match status" value="1"/>
</dbReference>
<evidence type="ECO:0000256" key="1">
    <source>
        <dbReference type="ARBA" id="ARBA00004141"/>
    </source>
</evidence>
<sequence>MSEASKSSTVSIKKDWWIQFQNASRLFDLERQRRANRCAEEEEMFREMDKLNTSISALWFRSAVLVSYLSTVTSLALGGVYFVLSTINGVPSAFRLALAAILDACSSAVVVWRFRGREGKTYTYERERKACIAIGVCFVLSGLIVLSIAVYMLSIDHEPIRSTPLLITTFAIFGLMVSLAWFKYHIAYKVDSKALRTDAFNSTAGAVMAFVMAMSILIYDENPNVWFLDACASILIGFVLFIYGSFHHETYCFYRSCCRRHRSFERCNFIIQIYLITIMVDKININLVFECVEIEEFNFNSHVFQVMCQETPRDCIDLLEQGFKKDGVYHINPDDKGSFHVFCDQTTNGGGWIVFQKRFNGSENFHRNLSDYKNGFGNLNGEFWLGNDRIHRLTDRHHQLLVELDGFNNITGYAQYETFSVDSEENGYKIHLGPYSGTAGDSLRYHENKNFSTNFQDNNQQEPTNCPQHFLGAWWHDGCNPLQSNLNGGYFKKNSVFWLTLKGYRNSLKSTSMKIRSVTGIDWDYSINLQRNMILPHAQLVVGLPLNQLTTCWWMKLLTSEDRQILTVFSFEDAPMNRIVAFSIQRSSFVGFTFNATHNDFPLPEEELDDDHWHHMCFKGAIFIGNWSLYIDGILALEITGYPSHIPIQRGSILRIGVLSNESIYRENEVMGELSQLNIWDKLSTSDEIFIMSRGCHAKIGNVIPWSGVQLWLSINVIKTTPTSCTGADHIHWTLSSTDNSAITDDTSYWQGHIVGSGVVLDSKVLSLQGGGHVILGRFNNTCPGNPSLCKDGYSVSFWIKQGVKFMSYILGENKKYHAALETMVAAVTSNNSKWTRCYHAKSDGFTAHDFHSRCDNKGPTVTLVQVREFVFGGFLDQNWGGPNIRTMESTSAFLFSLNNVLGLAPFTLDVIQDQRYYAATNDPAKGPMFGLDDLTISFDNFLIPRHSASFLGGAYNILEIRNKTDVYGFGLLAETTNFTWDDLEVFYYDIPHRAVGVSDQGVIPDSAFASSSEHVPLNYSAARALTKEDDEGEWCAHYNDTQQWLQANLSYTSEQNDQGLVRLQILRAFSEESWVISFRVSKSDEGSQWESETTRILIIDNITASSVRCMSPAYFGRLHFSGSCFSAWCSKTQFNDPQPWLSVSLGTSYNILFVATQGVNQEPNMYFPVKYLVKYQADGTTNESLVTYKEKGIEKVFLGNWDGSTVVKNAILKPFRTRVLRFHLIDYQRANYSVGVCMRVEIYAPVADSQNTIISWRTQGTSDREIRQFEYKQVNELFTTYNQLVVAWGKRIQTLNVPTISKEWHHVTFSWSESWDLKVYQNGVLVSETGRAVEQDYPEASTTDGLLIVGNRNLSGDFKPPDNFQIYGVTMWPRIVSHSQIKEMVETVPCRIIDGCLTNSKSDDFDWRCWSACTSTYYTGPCSDPINTDRVKRSFLNGVFKGTTAQLPNGPSWLAVDGNINTTTVISHKSNPWWMVDLARVGVVTGIKLNLKTEVFGTDQAILRVIVSNPNFSDQECVAFGLNGSISDVHAMAYCEQPICGRSVRLLMIAAQDLGGDGSAASNCNFTMDLREIEIILGSQEIFQASTKSFLFRFQRTLNRTFDEAVFGIEAVFKWIEWNINKGPSFGRNELVFSLDTRQALTEKLISYAEHMTDNQTLLFGEYNTYLHDIEVLSIGEPVCSSPCPLYQYCDELEEKCVWDLNFLDARFCDPGNPTSYWPLDNHTNMLNLNWDHWGTFNGTVYTVHGARLGAVYAATDGVINLGEITDTCFTDPLSCGSGFTVSLWLKHWTVYRNDLTVRQDFITIGNNIHRVFTFNLFQQEGRGDEHLAVRVLASSRNCTTVFPAPRSLWSHFVFVWRTTHLEIFRNGRRIRELTVNNCTEQTQHPSQRTDVSLKGEAVFDDLKVWDRKLGPHEIEEMYSCVRDPCQLILTVFTIFTETIVHVVLVLFVSGDIQVSAMGMLQGALLWVISLLFLNTLTVNFIITNCCQVLWRFKVIRISESVSDFCCSALGSGISLTFGNFGIKVPLPWTPGSTAWNSEFKIVLYFLNPNGIIDCYGYQFLRGFYLRADNQASNDFLDYGECCKPQVESSPYHYKCYDKSVSFVGKLGLFKCKDHYYITQIRTRGCRQLHCIDRIRYPRMRQHLEFKLTALLLGENWDQQLQTESSDNFHQLRRRINKGVWNVYSKVKKAFFVEKISEHKFWYVSTTNSNKDARTFGSVISDFSIIFNEADYKMISPLVKVVNQTVSQGEENNFGDLTIQLLSVEPINVYGKSLGANITPINNTAIYLNWEFAEDIPHYGSFQGYQVLYKATSVTGDYILSTEIDGNITQALVHLTLEECEFYSFKVRAFSLEGYGKLSEAVTMETFCGAVKDVRAVAVNSSSIYVHWSPVMGGLVTGYNVTYTKVNSGQPLHKAVFQISAQGTYIANLPGMTTYEIKVGLMRDGGETIWSEEVLASTLPRAPSAAPESVSAYNLSSTSIVVTWSRVPGDSLNGILQSYRVMLREALQSSRPKTIMVANASLSVIISSLKKFTVYSVWVAAVTVVAGPNSAAVIVSTDEDVPGTSPVGVTAFNISSTKLWVLWQPLPADQTHGVLLGYHVEYHRVLRSKRSVTIVTVNGTVHSVVIENLLKFSEYRILISAFTRKGDGIQSEVRCWTDEDVPSSVPRNITTLANSSTAVDVLWQPVIVGDQNGIILGYRVLLFDAVGNSLRNVTVMNFNQLSHQFQDLEVWTNYSVKMCAFTSKGNGPYSARLPARTGEGVPLVAPANITGYNTSSTSIHVAWPPVSPDDTNIRGVHRGYRVYYTPINTHRPSVQMKATVDAHTTYAELNDLYKYTNYSIYVVVMTRWEGVKSPVIHVFTDEGIPDLPPSDITATTLGKTAIKVHWSPVPLDFRCGVIRGYRISYNSSNNFTTRGVTVSHDASYATLTSLSKFTFYDVYVQAFTIKGNGPAYHLVAATDMGVPTIAPPGLAAEDWGTTHSIVVKWLPLPPSNEFGILSGYRIRYRLTKTGDEITTGKPIKEFSVDSNTNQVLLEKLKMYGTYSIWVSAFTLNGNGPESMTYGDTCRCEKHLYTNWRMFPPYVDSNSNMTNEDAAHPGGILPGIIHDMAITCCETCKSHGQSLVDFKMDGNDQPSQKSSDSAVRESISHETDFSFPIPGFTGQVRFGVDFGYWPLIQTPGVAYIVNTGGFAPSAALNKTLINCWPAVLIVFVTSLIAGFLMWILDSKANQSQFPRSIIRGPMEGFWWAFVTMTTVGYGDKFAVTPVARVLTGIWTITGLIIQGSFVAIVTLSLVSQSLDADFKLYGSKTAAIQDSFEYRFGLRRNARFNPDKQFTTYTEISEALVKGDVTGALIDTYVLGRRKDLFEKPSLRIIDIYDYSTAYGVVLGGQSRKLMQCFGRYVQSHRKKIFQTVEKHVDFVEESSIPLAVERSTGLVDSKSSSYKSLMVTSSVLLLVFIVVGAIWELAKKLKTRRMVVIEGKSVKETHNTRKEMNQAVEDFAAKITSTVENLKARHSTERLQFLEKMKIAMKYLE</sequence>
<evidence type="ECO:0000256" key="7">
    <source>
        <dbReference type="ARBA" id="ARBA00022737"/>
    </source>
</evidence>
<dbReference type="PROSITE" id="PS51886">
    <property type="entry name" value="TLDC"/>
    <property type="match status" value="1"/>
</dbReference>
<dbReference type="Pfam" id="PF07534">
    <property type="entry name" value="TLD"/>
    <property type="match status" value="1"/>
</dbReference>
<evidence type="ECO:0000256" key="4">
    <source>
        <dbReference type="ARBA" id="ARBA00022536"/>
    </source>
</evidence>
<feature type="domain" description="Fibronectin type-III" evidence="13">
    <location>
        <begin position="2566"/>
        <end position="2665"/>
    </location>
</feature>
<dbReference type="Gene3D" id="2.60.120.260">
    <property type="entry name" value="Galactose-binding domain-like"/>
    <property type="match status" value="3"/>
</dbReference>
<feature type="transmembrane region" description="Helical" evidence="11">
    <location>
        <begin position="1929"/>
        <end position="1950"/>
    </location>
</feature>
<gene>
    <name evidence="17" type="ORF">PEVE_00034406</name>
</gene>
<evidence type="ECO:0000256" key="11">
    <source>
        <dbReference type="SAM" id="Phobius"/>
    </source>
</evidence>
<evidence type="ECO:0000259" key="14">
    <source>
        <dbReference type="PROSITE" id="PS51406"/>
    </source>
</evidence>
<keyword evidence="3" id="KW-0272">Extracellular matrix</keyword>
<organism evidence="17 18">
    <name type="scientific">Porites evermanni</name>
    <dbReference type="NCBI Taxonomy" id="104178"/>
    <lineage>
        <taxon>Eukaryota</taxon>
        <taxon>Metazoa</taxon>
        <taxon>Cnidaria</taxon>
        <taxon>Anthozoa</taxon>
        <taxon>Hexacorallia</taxon>
        <taxon>Scleractinia</taxon>
        <taxon>Fungiina</taxon>
        <taxon>Poritidae</taxon>
        <taxon>Porites</taxon>
    </lineage>
</organism>
<feature type="domain" description="Fibronectin type-III" evidence="13">
    <location>
        <begin position="2273"/>
        <end position="2370"/>
    </location>
</feature>
<dbReference type="SMART" id="SM00060">
    <property type="entry name" value="FN3"/>
    <property type="match status" value="8"/>
</dbReference>
<feature type="transmembrane region" description="Helical" evidence="11">
    <location>
        <begin position="3446"/>
        <end position="3464"/>
    </location>
</feature>
<keyword evidence="3" id="KW-0964">Secreted</keyword>
<dbReference type="SUPFAM" id="SSF49265">
    <property type="entry name" value="Fibronectin type III"/>
    <property type="match status" value="5"/>
</dbReference>
<feature type="transmembrane region" description="Helical" evidence="11">
    <location>
        <begin position="267"/>
        <end position="289"/>
    </location>
</feature>
<dbReference type="PROSITE" id="PS51828">
    <property type="entry name" value="PTX_2"/>
    <property type="match status" value="1"/>
</dbReference>
<dbReference type="InterPro" id="IPR013099">
    <property type="entry name" value="K_chnl_dom"/>
</dbReference>